<dbReference type="AlphaFoldDB" id="A0A6G1LFE7"/>
<feature type="domain" description="Heterokaryon incompatibility" evidence="1">
    <location>
        <begin position="5"/>
        <end position="71"/>
    </location>
</feature>
<name>A0A6G1LFE7_9PEZI</name>
<dbReference type="OrthoDB" id="3553147at2759"/>
<dbReference type="InterPro" id="IPR010730">
    <property type="entry name" value="HET"/>
</dbReference>
<evidence type="ECO:0000259" key="1">
    <source>
        <dbReference type="Pfam" id="PF06985"/>
    </source>
</evidence>
<reference evidence="2" key="1">
    <citation type="journal article" date="2020" name="Stud. Mycol.">
        <title>101 Dothideomycetes genomes: a test case for predicting lifestyles and emergence of pathogens.</title>
        <authorList>
            <person name="Haridas S."/>
            <person name="Albert R."/>
            <person name="Binder M."/>
            <person name="Bloem J."/>
            <person name="Labutti K."/>
            <person name="Salamov A."/>
            <person name="Andreopoulos B."/>
            <person name="Baker S."/>
            <person name="Barry K."/>
            <person name="Bills G."/>
            <person name="Bluhm B."/>
            <person name="Cannon C."/>
            <person name="Castanera R."/>
            <person name="Culley D."/>
            <person name="Daum C."/>
            <person name="Ezra D."/>
            <person name="Gonzalez J."/>
            <person name="Henrissat B."/>
            <person name="Kuo A."/>
            <person name="Liang C."/>
            <person name="Lipzen A."/>
            <person name="Lutzoni F."/>
            <person name="Magnuson J."/>
            <person name="Mondo S."/>
            <person name="Nolan M."/>
            <person name="Ohm R."/>
            <person name="Pangilinan J."/>
            <person name="Park H.-J."/>
            <person name="Ramirez L."/>
            <person name="Alfaro M."/>
            <person name="Sun H."/>
            <person name="Tritt A."/>
            <person name="Yoshinaga Y."/>
            <person name="Zwiers L.-H."/>
            <person name="Turgeon B."/>
            <person name="Goodwin S."/>
            <person name="Spatafora J."/>
            <person name="Crous P."/>
            <person name="Grigoriev I."/>
        </authorList>
    </citation>
    <scope>NUCLEOTIDE SEQUENCE</scope>
    <source>
        <strain evidence="2">CBS 116005</strain>
    </source>
</reference>
<evidence type="ECO:0000313" key="2">
    <source>
        <dbReference type="EMBL" id="KAF2771322.1"/>
    </source>
</evidence>
<proteinExistence type="predicted"/>
<organism evidence="2 3">
    <name type="scientific">Teratosphaeria nubilosa</name>
    <dbReference type="NCBI Taxonomy" id="161662"/>
    <lineage>
        <taxon>Eukaryota</taxon>
        <taxon>Fungi</taxon>
        <taxon>Dikarya</taxon>
        <taxon>Ascomycota</taxon>
        <taxon>Pezizomycotina</taxon>
        <taxon>Dothideomycetes</taxon>
        <taxon>Dothideomycetidae</taxon>
        <taxon>Mycosphaerellales</taxon>
        <taxon>Teratosphaeriaceae</taxon>
        <taxon>Teratosphaeria</taxon>
    </lineage>
</organism>
<keyword evidence="3" id="KW-1185">Reference proteome</keyword>
<dbReference type="Pfam" id="PF06985">
    <property type="entry name" value="HET"/>
    <property type="match status" value="1"/>
</dbReference>
<dbReference type="EMBL" id="ML995820">
    <property type="protein sequence ID" value="KAF2771322.1"/>
    <property type="molecule type" value="Genomic_DNA"/>
</dbReference>
<sequence length="83" mass="9661">MRLPDQDRVVWMECICINQEYDAERSQQVAMMDDVYRYGVHNLAHLGEDHAGEDSRRASELINLILKDIRREAKAKKKPCSSL</sequence>
<dbReference type="Proteomes" id="UP000799436">
    <property type="component" value="Unassembled WGS sequence"/>
</dbReference>
<gene>
    <name evidence="2" type="ORF">EJ03DRAFT_38882</name>
</gene>
<evidence type="ECO:0000313" key="3">
    <source>
        <dbReference type="Proteomes" id="UP000799436"/>
    </source>
</evidence>
<protein>
    <recommendedName>
        <fullName evidence="1">Heterokaryon incompatibility domain-containing protein</fullName>
    </recommendedName>
</protein>
<accession>A0A6G1LFE7</accession>